<sequence length="511" mass="55628">MRWWHLPASGRDGLVVLAQQRIIVGPLGASWRAEVQFDTGPQGLADLALYCQHNPYRRFHLLVLGSDEEFRFDTLPPVRGRDRQSLITRRLEQAWRGSPYRRALALDDGMLVLSALTQREPIDALVQSLLNAGCPIAGLYTLPVLAAALLPRAVSQTGPTVLLAPVPGGGTQQVWLMPDGLRFARSSQARADVACADVLADEVRLTQHYLANERILPRDARVTLLLLDGEAGVAVRLQQRLAAAGEAVQVNTLAQTDLSRTLGLPAGDDMLALWAAAIVRHGRSARYADPALRRFETLRRARQYLGWSGAAVLSVAAVSALTVWLETRELEARAAVQQARLRTLQHESQRVSAELVRHGVGDPLALRAVNRLYRNGMASWPSAEAHAREISRTLQAFPDLRVDLLSWDVALPVATASPEEGEAPVPIGTWTQRMALSGHVLPPVDARQALARVEALVTRLRAEHGLRVEVTRLPLDVRSQATIQNPLEATDDATGALGFALTLELPAGAAS</sequence>
<accession>A0ABS2BLU1</accession>
<evidence type="ECO:0000313" key="1">
    <source>
        <dbReference type="EMBL" id="MBM3115956.1"/>
    </source>
</evidence>
<reference evidence="1 2" key="1">
    <citation type="submission" date="2021-01" db="EMBL/GenBank/DDBJ databases">
        <title>Draft Genome Sequence and Polyhydroxyalkanoate Biosynthetic Potential of Jeongeupia naejangsanensis Type Strain DSM 24253.</title>
        <authorList>
            <person name="Turrini P."/>
            <person name="Artuso I."/>
            <person name="Lugli G.A."/>
            <person name="Frangipani E."/>
            <person name="Ventura M."/>
            <person name="Visca P."/>
        </authorList>
    </citation>
    <scope>NUCLEOTIDE SEQUENCE [LARGE SCALE GENOMIC DNA]</scope>
    <source>
        <strain evidence="1 2">DSM 24253</strain>
    </source>
</reference>
<proteinExistence type="predicted"/>
<comment type="caution">
    <text evidence="1">The sequence shown here is derived from an EMBL/GenBank/DDBJ whole genome shotgun (WGS) entry which is preliminary data.</text>
</comment>
<dbReference type="RefSeq" id="WP_203537929.1">
    <property type="nucleotide sequence ID" value="NZ_JAESND010000003.1"/>
</dbReference>
<keyword evidence="2" id="KW-1185">Reference proteome</keyword>
<evidence type="ECO:0000313" key="2">
    <source>
        <dbReference type="Proteomes" id="UP000809431"/>
    </source>
</evidence>
<dbReference type="EMBL" id="JAESND010000003">
    <property type="protein sequence ID" value="MBM3115956.1"/>
    <property type="molecule type" value="Genomic_DNA"/>
</dbReference>
<name>A0ABS2BLU1_9NEIS</name>
<dbReference type="Proteomes" id="UP000809431">
    <property type="component" value="Unassembled WGS sequence"/>
</dbReference>
<evidence type="ECO:0008006" key="3">
    <source>
        <dbReference type="Google" id="ProtNLM"/>
    </source>
</evidence>
<gene>
    <name evidence="1" type="ORF">JMJ54_08940</name>
</gene>
<protein>
    <recommendedName>
        <fullName evidence="3">GspL cytoplasmic actin-ATPase-like domain-containing protein</fullName>
    </recommendedName>
</protein>
<organism evidence="1 2">
    <name type="scientific">Jeongeupia naejangsanensis</name>
    <dbReference type="NCBI Taxonomy" id="613195"/>
    <lineage>
        <taxon>Bacteria</taxon>
        <taxon>Pseudomonadati</taxon>
        <taxon>Pseudomonadota</taxon>
        <taxon>Betaproteobacteria</taxon>
        <taxon>Neisseriales</taxon>
        <taxon>Chitinibacteraceae</taxon>
        <taxon>Jeongeupia</taxon>
    </lineage>
</organism>